<dbReference type="WBParaSite" id="ASIM_0000442501-mRNA-1">
    <property type="protein sequence ID" value="ASIM_0000442501-mRNA-1"/>
    <property type="gene ID" value="ASIM_0000442501"/>
</dbReference>
<accession>A0A0M3JA05</accession>
<dbReference type="EMBL" id="UYRR01007219">
    <property type="protein sequence ID" value="VDK23418.1"/>
    <property type="molecule type" value="Genomic_DNA"/>
</dbReference>
<gene>
    <name evidence="1" type="ORF">ASIM_LOCUS4239</name>
</gene>
<organism evidence="3">
    <name type="scientific">Anisakis simplex</name>
    <name type="common">Herring worm</name>
    <dbReference type="NCBI Taxonomy" id="6269"/>
    <lineage>
        <taxon>Eukaryota</taxon>
        <taxon>Metazoa</taxon>
        <taxon>Ecdysozoa</taxon>
        <taxon>Nematoda</taxon>
        <taxon>Chromadorea</taxon>
        <taxon>Rhabditida</taxon>
        <taxon>Spirurina</taxon>
        <taxon>Ascaridomorpha</taxon>
        <taxon>Ascaridoidea</taxon>
        <taxon>Anisakidae</taxon>
        <taxon>Anisakis</taxon>
        <taxon>Anisakis simplex complex</taxon>
    </lineage>
</organism>
<keyword evidence="2" id="KW-1185">Reference proteome</keyword>
<protein>
    <submittedName>
        <fullName evidence="3">Ovule protein</fullName>
    </submittedName>
</protein>
<reference evidence="3" key="1">
    <citation type="submission" date="2017-02" db="UniProtKB">
        <authorList>
            <consortium name="WormBaseParasite"/>
        </authorList>
    </citation>
    <scope>IDENTIFICATION</scope>
</reference>
<evidence type="ECO:0000313" key="2">
    <source>
        <dbReference type="Proteomes" id="UP000267096"/>
    </source>
</evidence>
<proteinExistence type="predicted"/>
<reference evidence="1 2" key="2">
    <citation type="submission" date="2018-11" db="EMBL/GenBank/DDBJ databases">
        <authorList>
            <consortium name="Pathogen Informatics"/>
        </authorList>
    </citation>
    <scope>NUCLEOTIDE SEQUENCE [LARGE SCALE GENOMIC DNA]</scope>
</reference>
<dbReference type="AlphaFoldDB" id="A0A0M3JA05"/>
<evidence type="ECO:0000313" key="1">
    <source>
        <dbReference type="EMBL" id="VDK23418.1"/>
    </source>
</evidence>
<sequence length="88" mass="10315">MYGFLYPEILLEDWCEEIGMLLVKAEGTEIDMLLVKAEGTVCVKKLVCYWSKLRVRDSPRSIGAIYYFLYPEILLDRLVRNWYVTGQS</sequence>
<evidence type="ECO:0000313" key="3">
    <source>
        <dbReference type="WBParaSite" id="ASIM_0000442501-mRNA-1"/>
    </source>
</evidence>
<dbReference type="Proteomes" id="UP000267096">
    <property type="component" value="Unassembled WGS sequence"/>
</dbReference>
<name>A0A0M3JA05_ANISI</name>